<dbReference type="EMBL" id="UZAJ01011311">
    <property type="protein sequence ID" value="VDO59718.1"/>
    <property type="molecule type" value="Genomic_DNA"/>
</dbReference>
<evidence type="ECO:0000256" key="1">
    <source>
        <dbReference type="SAM" id="Phobius"/>
    </source>
</evidence>
<evidence type="ECO:0000313" key="2">
    <source>
        <dbReference type="EMBL" id="VDO59718.1"/>
    </source>
</evidence>
<evidence type="ECO:0000313" key="4">
    <source>
        <dbReference type="WBParaSite" id="OFLC_0000932201-mRNA-1"/>
    </source>
</evidence>
<feature type="transmembrane region" description="Helical" evidence="1">
    <location>
        <begin position="32"/>
        <end position="57"/>
    </location>
</feature>
<dbReference type="PANTHER" id="PTHR11683:SF12">
    <property type="entry name" value="M6, ISOFORM F"/>
    <property type="match status" value="1"/>
</dbReference>
<dbReference type="PANTHER" id="PTHR11683">
    <property type="entry name" value="MYELIN PROTEOLIPID"/>
    <property type="match status" value="1"/>
</dbReference>
<dbReference type="InterPro" id="IPR001614">
    <property type="entry name" value="Myelin_PLP"/>
</dbReference>
<dbReference type="GO" id="GO:0005886">
    <property type="term" value="C:plasma membrane"/>
    <property type="evidence" value="ECO:0007669"/>
    <property type="project" value="TreeGrafter"/>
</dbReference>
<reference evidence="4" key="1">
    <citation type="submission" date="2016-06" db="UniProtKB">
        <authorList>
            <consortium name="WormBaseParasite"/>
        </authorList>
    </citation>
    <scope>IDENTIFICATION</scope>
</reference>
<dbReference type="GO" id="GO:0031175">
    <property type="term" value="P:neuron projection development"/>
    <property type="evidence" value="ECO:0007669"/>
    <property type="project" value="TreeGrafter"/>
</dbReference>
<gene>
    <name evidence="2" type="ORF">OFLC_LOCUS9324</name>
</gene>
<feature type="transmembrane region" description="Helical" evidence="1">
    <location>
        <begin position="77"/>
        <end position="99"/>
    </location>
</feature>
<protein>
    <submittedName>
        <fullName evidence="4">Conserved plasma membrane protein</fullName>
    </submittedName>
</protein>
<organism evidence="4">
    <name type="scientific">Onchocerca flexuosa</name>
    <dbReference type="NCBI Taxonomy" id="387005"/>
    <lineage>
        <taxon>Eukaryota</taxon>
        <taxon>Metazoa</taxon>
        <taxon>Ecdysozoa</taxon>
        <taxon>Nematoda</taxon>
        <taxon>Chromadorea</taxon>
        <taxon>Rhabditida</taxon>
        <taxon>Spirurina</taxon>
        <taxon>Spiruromorpha</taxon>
        <taxon>Filarioidea</taxon>
        <taxon>Onchocercidae</taxon>
        <taxon>Onchocerca</taxon>
    </lineage>
</organism>
<name>A0A183HPB1_9BILA</name>
<dbReference type="STRING" id="387005.A0A183HPB1"/>
<dbReference type="WBParaSite" id="OFLC_0000932201-mRNA-1">
    <property type="protein sequence ID" value="OFLC_0000932201-mRNA-1"/>
    <property type="gene ID" value="OFLC_0000932201"/>
</dbReference>
<proteinExistence type="predicted"/>
<sequence length="114" mass="12660">MGFRPSWRHHNGKRTDCDVGDECLSRVPYASIIATSMCGIGVILFTLVMTWAFNASVEQARRMLNTDNLPWLDKMQVLFICVAALMSITALILLIIAAMSTGSTRKELYSLCGE</sequence>
<keyword evidence="3" id="KW-1185">Reference proteome</keyword>
<accession>A0A183HPB1</accession>
<keyword evidence="1" id="KW-1133">Transmembrane helix</keyword>
<dbReference type="AlphaFoldDB" id="A0A183HPB1"/>
<evidence type="ECO:0000313" key="3">
    <source>
        <dbReference type="Proteomes" id="UP000267606"/>
    </source>
</evidence>
<keyword evidence="1" id="KW-0472">Membrane</keyword>
<keyword evidence="1" id="KW-0812">Transmembrane</keyword>
<dbReference type="Proteomes" id="UP000267606">
    <property type="component" value="Unassembled WGS sequence"/>
</dbReference>
<reference evidence="2 3" key="2">
    <citation type="submission" date="2018-11" db="EMBL/GenBank/DDBJ databases">
        <authorList>
            <consortium name="Pathogen Informatics"/>
        </authorList>
    </citation>
    <scope>NUCLEOTIDE SEQUENCE [LARGE SCALE GENOMIC DNA]</scope>
</reference>
<dbReference type="Pfam" id="PF01275">
    <property type="entry name" value="Myelin_PLP"/>
    <property type="match status" value="1"/>
</dbReference>